<evidence type="ECO:0000313" key="9">
    <source>
        <dbReference type="Proteomes" id="UP000014243"/>
    </source>
</evidence>
<dbReference type="PROSITE" id="PS50928">
    <property type="entry name" value="ABC_TM1"/>
    <property type="match status" value="1"/>
</dbReference>
<evidence type="ECO:0000313" key="8">
    <source>
        <dbReference type="EMBL" id="EPC88275.1"/>
    </source>
</evidence>
<dbReference type="Proteomes" id="UP000014243">
    <property type="component" value="Unassembled WGS sequence"/>
</dbReference>
<dbReference type="PANTHER" id="PTHR30177:SF4">
    <property type="entry name" value="OSMOPROTECTANT IMPORT PERMEASE PROTEIN OSMW"/>
    <property type="match status" value="1"/>
</dbReference>
<dbReference type="GO" id="GO:0031460">
    <property type="term" value="P:glycine betaine transport"/>
    <property type="evidence" value="ECO:0007669"/>
    <property type="project" value="TreeGrafter"/>
</dbReference>
<evidence type="ECO:0000256" key="5">
    <source>
        <dbReference type="ARBA" id="ARBA00023136"/>
    </source>
</evidence>
<organism evidence="8 9">
    <name type="scientific">Lacticaseibacillus paracasei subsp. paracasei Lpp126</name>
    <dbReference type="NCBI Taxonomy" id="1256206"/>
    <lineage>
        <taxon>Bacteria</taxon>
        <taxon>Bacillati</taxon>
        <taxon>Bacillota</taxon>
        <taxon>Bacilli</taxon>
        <taxon>Lactobacillales</taxon>
        <taxon>Lactobacillaceae</taxon>
        <taxon>Lacticaseibacillus</taxon>
    </lineage>
</organism>
<feature type="transmembrane region" description="Helical" evidence="6">
    <location>
        <begin position="6"/>
        <end position="28"/>
    </location>
</feature>
<dbReference type="InterPro" id="IPR051204">
    <property type="entry name" value="ABC_transp_perm/SBD"/>
</dbReference>
<keyword evidence="3 6" id="KW-0812">Transmembrane</keyword>
<dbReference type="InterPro" id="IPR035906">
    <property type="entry name" value="MetI-like_sf"/>
</dbReference>
<protein>
    <submittedName>
        <fullName evidence="8">Binding-protein-dependent transport systems inner membrane protein</fullName>
    </submittedName>
</protein>
<dbReference type="Gene3D" id="1.10.3720.10">
    <property type="entry name" value="MetI-like"/>
    <property type="match status" value="1"/>
</dbReference>
<dbReference type="Pfam" id="PF00528">
    <property type="entry name" value="BPD_transp_1"/>
    <property type="match status" value="1"/>
</dbReference>
<feature type="domain" description="ABC transmembrane type-1" evidence="7">
    <location>
        <begin position="1"/>
        <end position="105"/>
    </location>
</feature>
<dbReference type="CDD" id="cd06261">
    <property type="entry name" value="TM_PBP2"/>
    <property type="match status" value="1"/>
</dbReference>
<comment type="caution">
    <text evidence="8">The sequence shown here is derived from an EMBL/GenBank/DDBJ whole genome shotgun (WGS) entry which is preliminary data.</text>
</comment>
<dbReference type="GO" id="GO:0055085">
    <property type="term" value="P:transmembrane transport"/>
    <property type="evidence" value="ECO:0007669"/>
    <property type="project" value="InterPro"/>
</dbReference>
<evidence type="ECO:0000256" key="3">
    <source>
        <dbReference type="ARBA" id="ARBA00022692"/>
    </source>
</evidence>
<keyword evidence="2 6" id="KW-0813">Transport</keyword>
<dbReference type="InterPro" id="IPR000515">
    <property type="entry name" value="MetI-like"/>
</dbReference>
<name>S2SF34_LACPA</name>
<evidence type="ECO:0000256" key="1">
    <source>
        <dbReference type="ARBA" id="ARBA00004141"/>
    </source>
</evidence>
<dbReference type="AlphaFoldDB" id="S2SF34"/>
<feature type="non-terminal residue" evidence="8">
    <location>
        <position position="105"/>
    </location>
</feature>
<proteinExistence type="inferred from homology"/>
<evidence type="ECO:0000256" key="6">
    <source>
        <dbReference type="RuleBase" id="RU363032"/>
    </source>
</evidence>
<feature type="transmembrane region" description="Helical" evidence="6">
    <location>
        <begin position="79"/>
        <end position="104"/>
    </location>
</feature>
<keyword evidence="4 6" id="KW-1133">Transmembrane helix</keyword>
<gene>
    <name evidence="8" type="ORF">Lpp126_01756</name>
</gene>
<comment type="subcellular location">
    <subcellularLocation>
        <location evidence="6">Cell membrane</location>
        <topology evidence="6">Multi-pass membrane protein</topology>
    </subcellularLocation>
    <subcellularLocation>
        <location evidence="1">Membrane</location>
        <topology evidence="1">Multi-pass membrane protein</topology>
    </subcellularLocation>
</comment>
<dbReference type="PANTHER" id="PTHR30177">
    <property type="entry name" value="GLYCINE BETAINE/L-PROLINE TRANSPORT SYSTEM PERMEASE PROTEIN PROW"/>
    <property type="match status" value="1"/>
</dbReference>
<sequence>MAVLGLLIPFVGIGTIPAIIALVIYAILPIFSSTLAGIGSIDDALEEAADAFGMNRREKIFRVELPLAKPTIVTGIRQAIVMIIGTGTLAALIGAGGLGDFILLG</sequence>
<reference evidence="8 9" key="1">
    <citation type="journal article" date="2013" name="PLoS ONE">
        <title>Lactobacillus paracasei comparative genomics: towards species pan-genome definition and exploitation of diversity.</title>
        <authorList>
            <person name="Smokvina T."/>
            <person name="Wels M."/>
            <person name="Polka J."/>
            <person name="Chervaux C."/>
            <person name="Brisse S."/>
            <person name="Boekhorst J."/>
            <person name="van Hylckama Vlieg J.E."/>
            <person name="Siezen R.J."/>
        </authorList>
    </citation>
    <scope>NUCLEOTIDE SEQUENCE [LARGE SCALE GENOMIC DNA]</scope>
    <source>
        <strain evidence="8 9">Lpp126</strain>
    </source>
</reference>
<evidence type="ECO:0000256" key="2">
    <source>
        <dbReference type="ARBA" id="ARBA00022448"/>
    </source>
</evidence>
<accession>S2SF34</accession>
<evidence type="ECO:0000256" key="4">
    <source>
        <dbReference type="ARBA" id="ARBA00022989"/>
    </source>
</evidence>
<dbReference type="SUPFAM" id="SSF161098">
    <property type="entry name" value="MetI-like"/>
    <property type="match status" value="1"/>
</dbReference>
<evidence type="ECO:0000259" key="7">
    <source>
        <dbReference type="PROSITE" id="PS50928"/>
    </source>
</evidence>
<dbReference type="GO" id="GO:0005886">
    <property type="term" value="C:plasma membrane"/>
    <property type="evidence" value="ECO:0007669"/>
    <property type="project" value="UniProtKB-SubCell"/>
</dbReference>
<dbReference type="EMBL" id="ANKC01000100">
    <property type="protein sequence ID" value="EPC88275.1"/>
    <property type="molecule type" value="Genomic_DNA"/>
</dbReference>
<keyword evidence="5 6" id="KW-0472">Membrane</keyword>
<comment type="similarity">
    <text evidence="6">Belongs to the binding-protein-dependent transport system permease family.</text>
</comment>